<feature type="transmembrane region" description="Helical" evidence="2">
    <location>
        <begin position="329"/>
        <end position="348"/>
    </location>
</feature>
<feature type="transmembrane region" description="Helical" evidence="2">
    <location>
        <begin position="355"/>
        <end position="376"/>
    </location>
</feature>
<evidence type="ECO:0000259" key="4">
    <source>
        <dbReference type="PROSITE" id="PS50883"/>
    </source>
</evidence>
<dbReference type="InterPro" id="IPR013656">
    <property type="entry name" value="PAS_4"/>
</dbReference>
<dbReference type="InterPro" id="IPR035965">
    <property type="entry name" value="PAS-like_dom_sf"/>
</dbReference>
<keyword evidence="7" id="KW-1185">Reference proteome</keyword>
<keyword evidence="2" id="KW-1133">Transmembrane helix</keyword>
<evidence type="ECO:0000259" key="5">
    <source>
        <dbReference type="PROSITE" id="PS50887"/>
    </source>
</evidence>
<feature type="compositionally biased region" description="Low complexity" evidence="1">
    <location>
        <begin position="31"/>
        <end position="41"/>
    </location>
</feature>
<dbReference type="RefSeq" id="WP_051726298.1">
    <property type="nucleotide sequence ID" value="NZ_JBHEZZ010000020.1"/>
</dbReference>
<dbReference type="Pfam" id="PF00563">
    <property type="entry name" value="EAL"/>
    <property type="match status" value="1"/>
</dbReference>
<accession>A0ABV6UV65</accession>
<feature type="compositionally biased region" description="Polar residues" evidence="1">
    <location>
        <begin position="977"/>
        <end position="986"/>
    </location>
</feature>
<feature type="domain" description="GGDEF" evidence="5">
    <location>
        <begin position="542"/>
        <end position="673"/>
    </location>
</feature>
<feature type="transmembrane region" description="Helical" evidence="2">
    <location>
        <begin position="67"/>
        <end position="86"/>
    </location>
</feature>
<proteinExistence type="predicted"/>
<evidence type="ECO:0000313" key="6">
    <source>
        <dbReference type="EMBL" id="MFC1405346.1"/>
    </source>
</evidence>
<feature type="transmembrane region" description="Helical" evidence="2">
    <location>
        <begin position="92"/>
        <end position="112"/>
    </location>
</feature>
<dbReference type="Gene3D" id="3.20.20.450">
    <property type="entry name" value="EAL domain"/>
    <property type="match status" value="1"/>
</dbReference>
<dbReference type="InterPro" id="IPR035919">
    <property type="entry name" value="EAL_sf"/>
</dbReference>
<dbReference type="SUPFAM" id="SSF55073">
    <property type="entry name" value="Nucleotide cyclase"/>
    <property type="match status" value="1"/>
</dbReference>
<dbReference type="SMART" id="SM00091">
    <property type="entry name" value="PAS"/>
    <property type="match status" value="1"/>
</dbReference>
<dbReference type="Gene3D" id="3.30.450.20">
    <property type="entry name" value="PAS domain"/>
    <property type="match status" value="1"/>
</dbReference>
<dbReference type="CDD" id="cd01948">
    <property type="entry name" value="EAL"/>
    <property type="match status" value="1"/>
</dbReference>
<feature type="region of interest" description="Disordered" evidence="1">
    <location>
        <begin position="949"/>
        <end position="1004"/>
    </location>
</feature>
<evidence type="ECO:0000256" key="1">
    <source>
        <dbReference type="SAM" id="MobiDB-lite"/>
    </source>
</evidence>
<dbReference type="Pfam" id="PF08448">
    <property type="entry name" value="PAS_4"/>
    <property type="match status" value="1"/>
</dbReference>
<feature type="transmembrane region" description="Helical" evidence="2">
    <location>
        <begin position="227"/>
        <end position="245"/>
    </location>
</feature>
<dbReference type="InterPro" id="IPR000160">
    <property type="entry name" value="GGDEF_dom"/>
</dbReference>
<keyword evidence="2" id="KW-0812">Transmembrane</keyword>
<dbReference type="CDD" id="cd00130">
    <property type="entry name" value="PAS"/>
    <property type="match status" value="1"/>
</dbReference>
<feature type="region of interest" description="Disordered" evidence="1">
    <location>
        <begin position="1"/>
        <end position="41"/>
    </location>
</feature>
<dbReference type="SMART" id="SM00052">
    <property type="entry name" value="EAL"/>
    <property type="match status" value="1"/>
</dbReference>
<dbReference type="Proteomes" id="UP001592528">
    <property type="component" value="Unassembled WGS sequence"/>
</dbReference>
<reference evidence="6 7" key="1">
    <citation type="submission" date="2024-09" db="EMBL/GenBank/DDBJ databases">
        <authorList>
            <person name="Lee S.D."/>
        </authorList>
    </citation>
    <scope>NUCLEOTIDE SEQUENCE [LARGE SCALE GENOMIC DNA]</scope>
    <source>
        <strain evidence="6 7">N1-5</strain>
    </source>
</reference>
<dbReference type="PROSITE" id="PS50883">
    <property type="entry name" value="EAL"/>
    <property type="match status" value="1"/>
</dbReference>
<dbReference type="InterPro" id="IPR001633">
    <property type="entry name" value="EAL_dom"/>
</dbReference>
<evidence type="ECO:0000313" key="7">
    <source>
        <dbReference type="Proteomes" id="UP001592528"/>
    </source>
</evidence>
<dbReference type="CDD" id="cd01949">
    <property type="entry name" value="GGDEF"/>
    <property type="match status" value="1"/>
</dbReference>
<dbReference type="InterPro" id="IPR029787">
    <property type="entry name" value="Nucleotide_cyclase"/>
</dbReference>
<evidence type="ECO:0000259" key="3">
    <source>
        <dbReference type="PROSITE" id="PS50112"/>
    </source>
</evidence>
<dbReference type="PANTHER" id="PTHR44757:SF2">
    <property type="entry name" value="BIOFILM ARCHITECTURE MAINTENANCE PROTEIN MBAA"/>
    <property type="match status" value="1"/>
</dbReference>
<dbReference type="NCBIfam" id="TIGR00254">
    <property type="entry name" value="GGDEF"/>
    <property type="match status" value="1"/>
</dbReference>
<dbReference type="PROSITE" id="PS50887">
    <property type="entry name" value="GGDEF"/>
    <property type="match status" value="1"/>
</dbReference>
<protein>
    <submittedName>
        <fullName evidence="6">Bifunctional diguanylate cyclase/phosphodiesterase</fullName>
    </submittedName>
</protein>
<keyword evidence="2" id="KW-0472">Membrane</keyword>
<evidence type="ECO:0000256" key="2">
    <source>
        <dbReference type="SAM" id="Phobius"/>
    </source>
</evidence>
<sequence length="1004" mass="107791">MSTKTVLPGPPWAEEHSVPRFSVQDPVASVSDLDPPGLLSGSLSAYEAEEPREEAPQPGPASRLPRLLILLLCLGYLIGSASGWGSPGLADFMGDFGLSGAALTASLSCLGYSCTAAGRHRPAWLCFGLSSLMVAVGNGVWGWYEVVLRVPIPTPSIADYAFLMFAPPAILGLLLLAKRPRNAAGWLCLALDGWLIAGSLLTLSWSLALARTAHGDSGSPLRLSMALAYPVLDILLVSMVLGLRFRSRDSNRAAVHTAMVALALTVLCDALFTSQALRDAYHSGQLLDAGWFTGSMLLAWAPWARPSGNGGAAAPGGGRTRVASTFSALTPYAAAAVCTAGLIYNAFAQRQLDRFVLIVACTVVFALILRQGIMLLDNLSLAQKLSHQENHFRSLVQGSSDVIMIADPDGVLRYVSPAATGVYGRPAEELVGTRLPEMVHPDDLGHVLWEVQRYLAQSPAQEPTARIECRVRSGAGEWLDVESTVNRYRDGLIFNCRDVSERVRLQAQLEHNAFHDALTDLPNRALFLNRGRTALNRMPAAEGVAVLFLDLDGFKAVNDTAGHQVGDELLVQAARRLQDTVRSGDTVARLGGDEFAVLLVGLDQEQAAEVAERLRAALSAPYWIGSEELGVAASIGIAFAEPGITPARLLRNADLAMYRAKKNGKGRVAVYDPQLRTELHRRTELEQRLRLAVREGQFALLHQPVVDLGSGEVVALSAQARWRSAQGLLLTPAEFQRASEGGDRAARFTRWMVEQALQLSRERRERLGATVSQLPVAVRLSARRLAVPGLCETIEAMLLRSGLPAESLLLEITEGEAADGRPHHSDELVRRLTALRKLGIGLALDGFGGPGAPLSGLRLLPVDMIKVERGLVEGLVESAFLQTLTTSVLRLGQELGLTTAAEGVDQAAQAALLRRLGCQRGQGRYFSGPLPEEELDAVLCGPGFDVPDAPAEGSQRLVHPSGESRSDLRLHRPGHPRTNSDQQGRSRGSHLGLGPHDETSIPPA</sequence>
<dbReference type="NCBIfam" id="TIGR00229">
    <property type="entry name" value="sensory_box"/>
    <property type="match status" value="1"/>
</dbReference>
<dbReference type="PANTHER" id="PTHR44757">
    <property type="entry name" value="DIGUANYLATE CYCLASE DGCP"/>
    <property type="match status" value="1"/>
</dbReference>
<feature type="transmembrane region" description="Helical" evidence="2">
    <location>
        <begin position="257"/>
        <end position="277"/>
    </location>
</feature>
<dbReference type="InterPro" id="IPR052155">
    <property type="entry name" value="Biofilm_reg_signaling"/>
</dbReference>
<dbReference type="EMBL" id="JBHEZZ010000020">
    <property type="protein sequence ID" value="MFC1405346.1"/>
    <property type="molecule type" value="Genomic_DNA"/>
</dbReference>
<feature type="transmembrane region" description="Helical" evidence="2">
    <location>
        <begin position="124"/>
        <end position="144"/>
    </location>
</feature>
<dbReference type="Pfam" id="PF00990">
    <property type="entry name" value="GGDEF"/>
    <property type="match status" value="1"/>
</dbReference>
<dbReference type="InterPro" id="IPR043128">
    <property type="entry name" value="Rev_trsase/Diguanyl_cyclase"/>
</dbReference>
<gene>
    <name evidence="6" type="ORF">ACEZDJ_29085</name>
</gene>
<feature type="domain" description="PAS" evidence="3">
    <location>
        <begin position="388"/>
        <end position="458"/>
    </location>
</feature>
<dbReference type="PROSITE" id="PS50112">
    <property type="entry name" value="PAS"/>
    <property type="match status" value="1"/>
</dbReference>
<organism evidence="6 7">
    <name type="scientific">Streptacidiphilus cavernicola</name>
    <dbReference type="NCBI Taxonomy" id="3342716"/>
    <lineage>
        <taxon>Bacteria</taxon>
        <taxon>Bacillati</taxon>
        <taxon>Actinomycetota</taxon>
        <taxon>Actinomycetes</taxon>
        <taxon>Kitasatosporales</taxon>
        <taxon>Streptomycetaceae</taxon>
        <taxon>Streptacidiphilus</taxon>
    </lineage>
</organism>
<feature type="compositionally biased region" description="Basic and acidic residues" evidence="1">
    <location>
        <begin position="995"/>
        <end position="1004"/>
    </location>
</feature>
<dbReference type="InterPro" id="IPR000014">
    <property type="entry name" value="PAS"/>
</dbReference>
<dbReference type="SUPFAM" id="SSF55785">
    <property type="entry name" value="PYP-like sensor domain (PAS domain)"/>
    <property type="match status" value="1"/>
</dbReference>
<name>A0ABV6UV65_9ACTN</name>
<comment type="caution">
    <text evidence="6">The sequence shown here is derived from an EMBL/GenBank/DDBJ whole genome shotgun (WGS) entry which is preliminary data.</text>
</comment>
<feature type="transmembrane region" description="Helical" evidence="2">
    <location>
        <begin position="156"/>
        <end position="177"/>
    </location>
</feature>
<dbReference type="SMART" id="SM00267">
    <property type="entry name" value="GGDEF"/>
    <property type="match status" value="1"/>
</dbReference>
<dbReference type="Gene3D" id="3.30.70.270">
    <property type="match status" value="1"/>
</dbReference>
<feature type="domain" description="EAL" evidence="4">
    <location>
        <begin position="682"/>
        <end position="943"/>
    </location>
</feature>
<feature type="transmembrane region" description="Helical" evidence="2">
    <location>
        <begin position="184"/>
        <end position="207"/>
    </location>
</feature>
<dbReference type="SUPFAM" id="SSF141868">
    <property type="entry name" value="EAL domain-like"/>
    <property type="match status" value="1"/>
</dbReference>